<protein>
    <recommendedName>
        <fullName evidence="2">Gastrin/cholecystokinin type B receptor</fullName>
    </recommendedName>
    <alternativeName>
        <fullName evidence="15">Cholecystokinin-2 receptor</fullName>
    </alternativeName>
</protein>
<evidence type="ECO:0000256" key="5">
    <source>
        <dbReference type="ARBA" id="ARBA00022989"/>
    </source>
</evidence>
<sequence>MEAVTIHEMLINSTDLIKILCNFGVGNISDCEREKASEPPEARCEPKPLSAVRITLYVIIFLLSVVGNGLIITVLLRNPCMRTVTNLFLLSLALSDLMVSVVCLPFTIIPNIMKDFIFGTGMCKMVMYFMGVSVSVSTFNLVAISLERYNAICNPLASRVWQTKSHAAKVITATWMVCLILMLPYPIFSTLKPFTRHNNSTGHMCRLVWPNDIFHKSWYVSLLLILFMIPGIIMMTAYGLISLELYKGIKYEESTRRASRERQTRTGSIKPEDSDGCYLQASKKKSLQLKTSSPVEAGSKPAVGRVCGSNNSRKQLKSKKRVVRMLMVIVFLFFLCWTPLYVVNTCKAFYQHSANRLTGAPISFIHLLSYISACVNPIIYCFMNKRFRTRMIATFACCGCFKMNYQSSVSSVRSTRSIIMSKGETGKPSAKAKSHQHNGHTSPSATITRVSSLSRSQE</sequence>
<evidence type="ECO:0000256" key="8">
    <source>
        <dbReference type="ARBA" id="ARBA00023139"/>
    </source>
</evidence>
<feature type="transmembrane region" description="Helical" evidence="18">
    <location>
        <begin position="88"/>
        <end position="113"/>
    </location>
</feature>
<comment type="similarity">
    <text evidence="16">Belongs to the G-protein coupled receptor 1 family.</text>
</comment>
<evidence type="ECO:0000256" key="15">
    <source>
        <dbReference type="ARBA" id="ARBA00031093"/>
    </source>
</evidence>
<evidence type="ECO:0000256" key="10">
    <source>
        <dbReference type="ARBA" id="ARBA00023170"/>
    </source>
</evidence>
<dbReference type="GeneTree" id="ENSGT01150000286926"/>
<name>A0A3Q2QT15_FUNHE</name>
<organism evidence="20 21">
    <name type="scientific">Fundulus heteroclitus</name>
    <name type="common">Killifish</name>
    <name type="synonym">Mummichog</name>
    <dbReference type="NCBI Taxonomy" id="8078"/>
    <lineage>
        <taxon>Eukaryota</taxon>
        <taxon>Metazoa</taxon>
        <taxon>Chordata</taxon>
        <taxon>Craniata</taxon>
        <taxon>Vertebrata</taxon>
        <taxon>Euteleostomi</taxon>
        <taxon>Actinopterygii</taxon>
        <taxon>Neopterygii</taxon>
        <taxon>Teleostei</taxon>
        <taxon>Neoteleostei</taxon>
        <taxon>Acanthomorphata</taxon>
        <taxon>Ovalentaria</taxon>
        <taxon>Atherinomorphae</taxon>
        <taxon>Cyprinodontiformes</taxon>
        <taxon>Fundulidae</taxon>
        <taxon>Fundulus</taxon>
    </lineage>
</organism>
<keyword evidence="6 16" id="KW-0297">G-protein coupled receptor</keyword>
<dbReference type="PROSITE" id="PS50262">
    <property type="entry name" value="G_PROTEIN_RECEP_F1_2"/>
    <property type="match status" value="1"/>
</dbReference>
<evidence type="ECO:0000256" key="17">
    <source>
        <dbReference type="SAM" id="MobiDB-lite"/>
    </source>
</evidence>
<feature type="transmembrane region" description="Helical" evidence="18">
    <location>
        <begin position="218"/>
        <end position="241"/>
    </location>
</feature>
<feature type="transmembrane region" description="Helical" evidence="18">
    <location>
        <begin position="322"/>
        <end position="342"/>
    </location>
</feature>
<feature type="region of interest" description="Disordered" evidence="17">
    <location>
        <begin position="257"/>
        <end position="276"/>
    </location>
</feature>
<dbReference type="Proteomes" id="UP000265000">
    <property type="component" value="Unplaced"/>
</dbReference>
<keyword evidence="12 16" id="KW-0807">Transducer</keyword>
<reference evidence="20" key="2">
    <citation type="submission" date="2025-09" db="UniProtKB">
        <authorList>
            <consortium name="Ensembl"/>
        </authorList>
    </citation>
    <scope>IDENTIFICATION</scope>
</reference>
<evidence type="ECO:0000256" key="16">
    <source>
        <dbReference type="RuleBase" id="RU000688"/>
    </source>
</evidence>
<evidence type="ECO:0000313" key="20">
    <source>
        <dbReference type="Ensembl" id="ENSFHEP00000031083.1"/>
    </source>
</evidence>
<evidence type="ECO:0000256" key="11">
    <source>
        <dbReference type="ARBA" id="ARBA00023180"/>
    </source>
</evidence>
<dbReference type="AlphaFoldDB" id="A0A3Q2QT15"/>
<dbReference type="PRINTS" id="PR01822">
    <property type="entry name" value="CCYSTOKININR"/>
</dbReference>
<feature type="transmembrane region" description="Helical" evidence="18">
    <location>
        <begin position="54"/>
        <end position="76"/>
    </location>
</feature>
<dbReference type="Gene3D" id="1.20.1070.10">
    <property type="entry name" value="Rhodopsin 7-helix transmembrane proteins"/>
    <property type="match status" value="1"/>
</dbReference>
<keyword evidence="3" id="KW-1003">Cell membrane</keyword>
<evidence type="ECO:0000259" key="19">
    <source>
        <dbReference type="PROSITE" id="PS50262"/>
    </source>
</evidence>
<feature type="transmembrane region" description="Helical" evidence="18">
    <location>
        <begin position="125"/>
        <end position="146"/>
    </location>
</feature>
<keyword evidence="13" id="KW-0449">Lipoprotein</keyword>
<evidence type="ECO:0000256" key="14">
    <source>
        <dbReference type="ARBA" id="ARBA00025402"/>
    </source>
</evidence>
<dbReference type="InterPro" id="IPR000314">
    <property type="entry name" value="Gastrin_rcpt"/>
</dbReference>
<feature type="transmembrane region" description="Helical" evidence="18">
    <location>
        <begin position="362"/>
        <end position="382"/>
    </location>
</feature>
<evidence type="ECO:0000256" key="12">
    <source>
        <dbReference type="ARBA" id="ARBA00023224"/>
    </source>
</evidence>
<keyword evidence="5 18" id="KW-1133">Transmembrane helix</keyword>
<feature type="region of interest" description="Disordered" evidence="17">
    <location>
        <begin position="422"/>
        <end position="458"/>
    </location>
</feature>
<evidence type="ECO:0000256" key="6">
    <source>
        <dbReference type="ARBA" id="ARBA00023040"/>
    </source>
</evidence>
<dbReference type="PRINTS" id="PR00237">
    <property type="entry name" value="GPCRRHODOPSN"/>
</dbReference>
<evidence type="ECO:0000256" key="1">
    <source>
        <dbReference type="ARBA" id="ARBA00004651"/>
    </source>
</evidence>
<evidence type="ECO:0000313" key="21">
    <source>
        <dbReference type="Proteomes" id="UP000265000"/>
    </source>
</evidence>
<dbReference type="PANTHER" id="PTHR24238">
    <property type="entry name" value="G-PROTEIN COUPLED RECEPTOR"/>
    <property type="match status" value="1"/>
</dbReference>
<dbReference type="InterPro" id="IPR017452">
    <property type="entry name" value="GPCR_Rhodpsn_7TM"/>
</dbReference>
<dbReference type="GO" id="GO:0005886">
    <property type="term" value="C:plasma membrane"/>
    <property type="evidence" value="ECO:0007669"/>
    <property type="project" value="UniProtKB-SubCell"/>
</dbReference>
<evidence type="ECO:0000256" key="9">
    <source>
        <dbReference type="ARBA" id="ARBA00023157"/>
    </source>
</evidence>
<dbReference type="STRING" id="8078.ENSFHEP00000031083"/>
<feature type="transmembrane region" description="Helical" evidence="18">
    <location>
        <begin position="167"/>
        <end position="188"/>
    </location>
</feature>
<keyword evidence="21" id="KW-1185">Reference proteome</keyword>
<dbReference type="GO" id="GO:0008188">
    <property type="term" value="F:neuropeptide receptor activity"/>
    <property type="evidence" value="ECO:0007669"/>
    <property type="project" value="TreeGrafter"/>
</dbReference>
<keyword evidence="8" id="KW-0564">Palmitate</keyword>
<accession>A0A3Q2QT15</accession>
<keyword evidence="9" id="KW-1015">Disulfide bond</keyword>
<dbReference type="InterPro" id="IPR009126">
    <property type="entry name" value="Cholcskin_rcpt"/>
</dbReference>
<dbReference type="GO" id="GO:0015054">
    <property type="term" value="F:gastrin receptor activity"/>
    <property type="evidence" value="ECO:0007669"/>
    <property type="project" value="InterPro"/>
</dbReference>
<keyword evidence="4 16" id="KW-0812">Transmembrane</keyword>
<dbReference type="Ensembl" id="ENSFHET00000023190.1">
    <property type="protein sequence ID" value="ENSFHEP00000031083.1"/>
    <property type="gene ID" value="ENSFHEG00000016778.1"/>
</dbReference>
<dbReference type="SUPFAM" id="SSF81321">
    <property type="entry name" value="Family A G protein-coupled receptor-like"/>
    <property type="match status" value="1"/>
</dbReference>
<evidence type="ECO:0000256" key="4">
    <source>
        <dbReference type="ARBA" id="ARBA00022692"/>
    </source>
</evidence>
<dbReference type="PROSITE" id="PS00237">
    <property type="entry name" value="G_PROTEIN_RECEP_F1_1"/>
    <property type="match status" value="1"/>
</dbReference>
<evidence type="ECO:0000256" key="7">
    <source>
        <dbReference type="ARBA" id="ARBA00023136"/>
    </source>
</evidence>
<evidence type="ECO:0000256" key="13">
    <source>
        <dbReference type="ARBA" id="ARBA00023288"/>
    </source>
</evidence>
<dbReference type="PANTHER" id="PTHR24238:SF75">
    <property type="entry name" value="CHOLECYSTOKININ-LIKE RECEPTOR AT 17D1-RELATED"/>
    <property type="match status" value="1"/>
</dbReference>
<keyword evidence="10 16" id="KW-0675">Receptor</keyword>
<dbReference type="SMART" id="SM01381">
    <property type="entry name" value="7TM_GPCR_Srsx"/>
    <property type="match status" value="1"/>
</dbReference>
<proteinExistence type="inferred from homology"/>
<keyword evidence="7 18" id="KW-0472">Membrane</keyword>
<dbReference type="PRINTS" id="PR00527">
    <property type="entry name" value="GASTRINR"/>
</dbReference>
<evidence type="ECO:0000256" key="18">
    <source>
        <dbReference type="SAM" id="Phobius"/>
    </source>
</evidence>
<keyword evidence="11" id="KW-0325">Glycoprotein</keyword>
<comment type="function">
    <text evidence="14">Receptor for gastrin and cholecystokinin. The CCK-B receptors occur throughout the central nervous system where they modulate anxiety, analgesia, arousal, and neuroleptic activity. This receptor mediates its action by association with G proteins that activate a phosphatidylinositol-calcium second messenger system.</text>
</comment>
<dbReference type="Pfam" id="PF00001">
    <property type="entry name" value="7tm_1"/>
    <property type="match status" value="1"/>
</dbReference>
<feature type="domain" description="G-protein coupled receptors family 1 profile" evidence="19">
    <location>
        <begin position="67"/>
        <end position="380"/>
    </location>
</feature>
<evidence type="ECO:0000256" key="2">
    <source>
        <dbReference type="ARBA" id="ARBA00019090"/>
    </source>
</evidence>
<feature type="compositionally biased region" description="Polar residues" evidence="17">
    <location>
        <begin position="439"/>
        <end position="458"/>
    </location>
</feature>
<evidence type="ECO:0000256" key="3">
    <source>
        <dbReference type="ARBA" id="ARBA00022475"/>
    </source>
</evidence>
<reference evidence="20" key="1">
    <citation type="submission" date="2025-08" db="UniProtKB">
        <authorList>
            <consortium name="Ensembl"/>
        </authorList>
    </citation>
    <scope>IDENTIFICATION</scope>
</reference>
<comment type="subcellular location">
    <subcellularLocation>
        <location evidence="1">Cell membrane</location>
        <topology evidence="1">Multi-pass membrane protein</topology>
    </subcellularLocation>
</comment>
<dbReference type="InterPro" id="IPR000276">
    <property type="entry name" value="GPCR_Rhodpsn"/>
</dbReference>